<dbReference type="CDD" id="cd03012">
    <property type="entry name" value="TlpA_like_DipZ_like"/>
    <property type="match status" value="1"/>
</dbReference>
<evidence type="ECO:0000259" key="2">
    <source>
        <dbReference type="PROSITE" id="PS51352"/>
    </source>
</evidence>
<feature type="transmembrane region" description="Helical" evidence="1">
    <location>
        <begin position="196"/>
        <end position="216"/>
    </location>
</feature>
<feature type="transmembrane region" description="Helical" evidence="1">
    <location>
        <begin position="70"/>
        <end position="88"/>
    </location>
</feature>
<comment type="caution">
    <text evidence="3">The sequence shown here is derived from an EMBL/GenBank/DDBJ whole genome shotgun (WGS) entry which is preliminary data.</text>
</comment>
<name>A0A5C4XF69_9HYPH</name>
<dbReference type="EMBL" id="VDMN01000004">
    <property type="protein sequence ID" value="TNM61988.1"/>
    <property type="molecule type" value="Genomic_DNA"/>
</dbReference>
<dbReference type="InterPro" id="IPR036249">
    <property type="entry name" value="Thioredoxin-like_sf"/>
</dbReference>
<dbReference type="GO" id="GO:0016209">
    <property type="term" value="F:antioxidant activity"/>
    <property type="evidence" value="ECO:0007669"/>
    <property type="project" value="InterPro"/>
</dbReference>
<reference evidence="3 4" key="1">
    <citation type="submission" date="2019-06" db="EMBL/GenBank/DDBJ databases">
        <title>The draft genome of Rhizobium smilacinae PTYR-5.</title>
        <authorList>
            <person name="Liu L."/>
            <person name="Li L."/>
            <person name="Zhang X."/>
        </authorList>
    </citation>
    <scope>NUCLEOTIDE SEQUENCE [LARGE SCALE GENOMIC DNA]</scope>
    <source>
        <strain evidence="3 4">PTYR-5</strain>
    </source>
</reference>
<dbReference type="PANTHER" id="PTHR42852:SF13">
    <property type="entry name" value="PROTEIN DIPZ"/>
    <property type="match status" value="1"/>
</dbReference>
<dbReference type="Gene3D" id="3.40.30.10">
    <property type="entry name" value="Glutaredoxin"/>
    <property type="match status" value="1"/>
</dbReference>
<dbReference type="InterPro" id="IPR041017">
    <property type="entry name" value="Thioredoxin_10"/>
</dbReference>
<evidence type="ECO:0000313" key="4">
    <source>
        <dbReference type="Proteomes" id="UP000311605"/>
    </source>
</evidence>
<feature type="transmembrane region" description="Helical" evidence="1">
    <location>
        <begin position="124"/>
        <end position="150"/>
    </location>
</feature>
<keyword evidence="1" id="KW-1133">Transmembrane helix</keyword>
<dbReference type="Gene3D" id="2.60.120.260">
    <property type="entry name" value="Galactose-binding domain-like"/>
    <property type="match status" value="1"/>
</dbReference>
<dbReference type="AlphaFoldDB" id="A0A5C4XF69"/>
<sequence>MLLFLLAYLGGVLTIVSPCILPVLPFVFARAGKPFLQSTLPMLIGMAATFAGVATLAAVGGGWAVEANEYGRLAAIALLAVFGVILLFPSLSERLTRPLVALGARLSQSADQETRKGSVVAGSLVLGVATGLLWAPCAGPVLGLILTGAALQGANVGTSLLLLAYALGAATSLAFALLIGGRVFQAMKRSLGAGEWVRRGLGVAVLVAVVAIGLGLDTGFLTQASLASTSKLEQNLIDKLQGERSQSMAGNPGGAMQPSVVMPKNAMQGEAMQAGGAMMAGNTQMMMQGGNDAMRGNAPAMAGANPNMMMMGGSNAMMMQGKPPENAAPTLPVENTVPSLLGAVEWLNSPPLTMDQLKGKVVVIDFWTYSCINCLRAVPYVRAWAEKYNDQGLVVIGVHSPEFAFEKRIDNVRKATTDLDIGYPVAVDNDYAIWRAFNNQYWPAHYFIDANGRVRYHHFGEGEYDQSERVIQQLLAEAGNTEVARDVVAVNASGAQAASDSADVQSPETYVGYERAQNFIGQTDIQNDVAHLYAEERPRRNEWGLTGNWTVGAEHASLNDGGGSVYYRFHARDLHLVLGTGKDGTPVRFEVTIDGKPPGTDHGMDVDADGKGTITEQRLYQLIRQNGPVEDHTFEIRFLDAGPEAYAFTFG</sequence>
<evidence type="ECO:0000256" key="1">
    <source>
        <dbReference type="SAM" id="Phobius"/>
    </source>
</evidence>
<dbReference type="GO" id="GO:0016491">
    <property type="term" value="F:oxidoreductase activity"/>
    <property type="evidence" value="ECO:0007669"/>
    <property type="project" value="InterPro"/>
</dbReference>
<dbReference type="RefSeq" id="WP_139677618.1">
    <property type="nucleotide sequence ID" value="NZ_VDMN01000004.1"/>
</dbReference>
<dbReference type="InterPro" id="IPR013766">
    <property type="entry name" value="Thioredoxin_domain"/>
</dbReference>
<keyword evidence="1" id="KW-0812">Transmembrane</keyword>
<dbReference type="OrthoDB" id="9811352at2"/>
<dbReference type="InterPro" id="IPR000866">
    <property type="entry name" value="AhpC/TSA"/>
</dbReference>
<organism evidence="3 4">
    <name type="scientific">Aliirhizobium smilacinae</name>
    <dbReference type="NCBI Taxonomy" id="1395944"/>
    <lineage>
        <taxon>Bacteria</taxon>
        <taxon>Pseudomonadati</taxon>
        <taxon>Pseudomonadota</taxon>
        <taxon>Alphaproteobacteria</taxon>
        <taxon>Hyphomicrobiales</taxon>
        <taxon>Rhizobiaceae</taxon>
        <taxon>Aliirhizobium</taxon>
    </lineage>
</organism>
<dbReference type="PROSITE" id="PS51352">
    <property type="entry name" value="THIOREDOXIN_2"/>
    <property type="match status" value="1"/>
</dbReference>
<accession>A0A5C4XF69</accession>
<feature type="transmembrane region" description="Helical" evidence="1">
    <location>
        <begin position="40"/>
        <end position="64"/>
    </location>
</feature>
<keyword evidence="4" id="KW-1185">Reference proteome</keyword>
<keyword evidence="1" id="KW-0472">Membrane</keyword>
<dbReference type="SUPFAM" id="SSF52833">
    <property type="entry name" value="Thioredoxin-like"/>
    <property type="match status" value="1"/>
</dbReference>
<dbReference type="Pfam" id="PF00578">
    <property type="entry name" value="AhpC-TSA"/>
    <property type="match status" value="1"/>
</dbReference>
<dbReference type="InterPro" id="IPR050553">
    <property type="entry name" value="Thioredoxin_ResA/DsbE_sf"/>
</dbReference>
<feature type="transmembrane region" description="Helical" evidence="1">
    <location>
        <begin position="6"/>
        <end position="28"/>
    </location>
</feature>
<proteinExistence type="predicted"/>
<dbReference type="PANTHER" id="PTHR42852">
    <property type="entry name" value="THIOL:DISULFIDE INTERCHANGE PROTEIN DSBE"/>
    <property type="match status" value="1"/>
</dbReference>
<protein>
    <submittedName>
        <fullName evidence="3">Redoxin domain-containing protein</fullName>
    </submittedName>
</protein>
<evidence type="ECO:0000313" key="3">
    <source>
        <dbReference type="EMBL" id="TNM61988.1"/>
    </source>
</evidence>
<gene>
    <name evidence="3" type="ORF">FHP24_17935</name>
</gene>
<feature type="transmembrane region" description="Helical" evidence="1">
    <location>
        <begin position="162"/>
        <end position="184"/>
    </location>
</feature>
<dbReference type="Proteomes" id="UP000311605">
    <property type="component" value="Unassembled WGS sequence"/>
</dbReference>
<feature type="domain" description="Thioredoxin" evidence="2">
    <location>
        <begin position="317"/>
        <end position="476"/>
    </location>
</feature>
<dbReference type="Pfam" id="PF17991">
    <property type="entry name" value="Thioredoxin_10"/>
    <property type="match status" value="1"/>
</dbReference>